<keyword evidence="1" id="KW-0472">Membrane</keyword>
<evidence type="ECO:0000313" key="2">
    <source>
        <dbReference type="EMBL" id="KSU06321.1"/>
    </source>
</evidence>
<dbReference type="EMBL" id="LKLN01000031">
    <property type="protein sequence ID" value="KSU06321.1"/>
    <property type="molecule type" value="Genomic_DNA"/>
</dbReference>
<dbReference type="Proteomes" id="UP000053058">
    <property type="component" value="Unassembled WGS sequence"/>
</dbReference>
<evidence type="ECO:0000313" key="3">
    <source>
        <dbReference type="Proteomes" id="UP000053058"/>
    </source>
</evidence>
<name>A0A0V8CZN2_LACLL</name>
<organism evidence="2 3">
    <name type="scientific">Lactococcus lactis subsp. lactis</name>
    <name type="common">Streptococcus lactis</name>
    <dbReference type="NCBI Taxonomy" id="1360"/>
    <lineage>
        <taxon>Bacteria</taxon>
        <taxon>Bacillati</taxon>
        <taxon>Bacillota</taxon>
        <taxon>Bacilli</taxon>
        <taxon>Lactobacillales</taxon>
        <taxon>Streptococcaceae</taxon>
        <taxon>Lactococcus</taxon>
    </lineage>
</organism>
<evidence type="ECO:0000256" key="1">
    <source>
        <dbReference type="SAM" id="Phobius"/>
    </source>
</evidence>
<keyword evidence="1" id="KW-1133">Transmembrane helix</keyword>
<protein>
    <submittedName>
        <fullName evidence="2">Uncharacterized protein</fullName>
    </submittedName>
</protein>
<sequence>MSDKKQDLLIFVVTLIFFDLIFGVILDFKLITICAANILVGIIFLNPPKYIKISVALIAVGLAFLDKCIL</sequence>
<proteinExistence type="predicted"/>
<comment type="caution">
    <text evidence="2">The sequence shown here is derived from an EMBL/GenBank/DDBJ whole genome shotgun (WGS) entry which is preliminary data.</text>
</comment>
<dbReference type="AlphaFoldDB" id="A0A0V8CZN2"/>
<reference evidence="3" key="1">
    <citation type="submission" date="2015-10" db="EMBL/GenBank/DDBJ databases">
        <title>Draft Genome Sequences of 11 Lactococcus lactis subspecies cremoris strains.</title>
        <authorList>
            <person name="Wels M."/>
            <person name="Backus L."/>
            <person name="Boekhorst J."/>
            <person name="Dijkstra A."/>
            <person name="Beerthuizen M."/>
            <person name="Kelly W."/>
            <person name="Siezen R."/>
            <person name="Bachmann H."/>
            <person name="Van Hijum S."/>
        </authorList>
    </citation>
    <scope>NUCLEOTIDE SEQUENCE [LARGE SCALE GENOMIC DNA]</scope>
    <source>
        <strain evidence="3">KF282</strain>
    </source>
</reference>
<accession>A0A0V8CZN2</accession>
<feature type="transmembrane region" description="Helical" evidence="1">
    <location>
        <begin position="12"/>
        <end position="44"/>
    </location>
</feature>
<keyword evidence="1" id="KW-0812">Transmembrane</keyword>
<gene>
    <name evidence="2" type="ORF">KF282_1220</name>
</gene>
<dbReference type="PATRIC" id="fig|1360.105.peg.2164"/>
<dbReference type="RefSeq" id="WP_058219514.1">
    <property type="nucleotide sequence ID" value="NZ_LKLN01000031.1"/>
</dbReference>